<evidence type="ECO:0000313" key="4">
    <source>
        <dbReference type="Proteomes" id="UP000244855"/>
    </source>
</evidence>
<feature type="transmembrane region" description="Helical" evidence="2">
    <location>
        <begin position="425"/>
        <end position="443"/>
    </location>
</feature>
<keyword evidence="2" id="KW-0472">Membrane</keyword>
<keyword evidence="2" id="KW-1133">Transmembrane helix</keyword>
<accession>A0A2V1E3V0</accession>
<sequence length="572" mass="64506">MFIPFLLQRNRLLLRCRLNPYAFNLFLIFDQTRTAQPQPQPFTLPLQPTLDSLSIRTLAIKHHRHACTESIMSSAAEDQSASTPPTIKGTMKKIKASPITHFFICLAWLHFSLILIGAGFQGLSAEIKLKYALEATRLAAFRGNHAQELFVQRQLESLLEFQLEPNHLFETHRDCLARAANIADAHYLGGHYYEFPEVLNQTVEWAQDNCDRLSFTAAIRHDRSGLFGKAVASFSGKAVRMYHRVKIIGMNAWDRFFQLRVKLHNTEKRVDARSPSKKATTSSAKDHFVLPSRIKIDCSGIICHLSGNSSSMGVFITEAEIRNARESMFKYGHVLAMVAMAQRVVEVAEHLTFTALWMPYSFLVYFLIILTFTKHSPRTTIPKIWARLHELRKEHSSAPLPHRYRLTILLAFSGARKTCYNIPQCLIEPCLLLGITLIMVFFFHSRANPPASLEKLLQTMQELRQIWRLDAPVPTSPNTKPNTTIEMEESPANSSTSPTTGTKTDGKRSRSTASKNAKLDTIMETEEHAVGSSPSSKTATTTDAKLSRSTILHMATIEEELEEMVELHGSSA</sequence>
<feature type="compositionally biased region" description="Polar residues" evidence="1">
    <location>
        <begin position="532"/>
        <end position="549"/>
    </location>
</feature>
<feature type="transmembrane region" description="Helical" evidence="2">
    <location>
        <begin position="351"/>
        <end position="373"/>
    </location>
</feature>
<keyword evidence="4" id="KW-1185">Reference proteome</keyword>
<feature type="transmembrane region" description="Helical" evidence="2">
    <location>
        <begin position="99"/>
        <end position="120"/>
    </location>
</feature>
<dbReference type="Proteomes" id="UP000244855">
    <property type="component" value="Unassembled WGS sequence"/>
</dbReference>
<keyword evidence="2" id="KW-0812">Transmembrane</keyword>
<evidence type="ECO:0000256" key="2">
    <source>
        <dbReference type="SAM" id="Phobius"/>
    </source>
</evidence>
<feature type="region of interest" description="Disordered" evidence="1">
    <location>
        <begin position="468"/>
        <end position="549"/>
    </location>
</feature>
<evidence type="ECO:0000256" key="1">
    <source>
        <dbReference type="SAM" id="MobiDB-lite"/>
    </source>
</evidence>
<dbReference type="EMBL" id="KZ805315">
    <property type="protein sequence ID" value="PVI05228.1"/>
    <property type="molecule type" value="Genomic_DNA"/>
</dbReference>
<dbReference type="OrthoDB" id="3801569at2759"/>
<feature type="compositionally biased region" description="Polar residues" evidence="1">
    <location>
        <begin position="476"/>
        <end position="503"/>
    </location>
</feature>
<evidence type="ECO:0000313" key="3">
    <source>
        <dbReference type="EMBL" id="PVI05228.1"/>
    </source>
</evidence>
<protein>
    <submittedName>
        <fullName evidence="3">Uncharacterized protein</fullName>
    </submittedName>
</protein>
<reference evidence="3 4" key="1">
    <citation type="journal article" date="2018" name="Sci. Rep.">
        <title>Comparative genomics provides insights into the lifestyle and reveals functional heterogeneity of dark septate endophytic fungi.</title>
        <authorList>
            <person name="Knapp D.G."/>
            <person name="Nemeth J.B."/>
            <person name="Barry K."/>
            <person name="Hainaut M."/>
            <person name="Henrissat B."/>
            <person name="Johnson J."/>
            <person name="Kuo A."/>
            <person name="Lim J.H.P."/>
            <person name="Lipzen A."/>
            <person name="Nolan M."/>
            <person name="Ohm R.A."/>
            <person name="Tamas L."/>
            <person name="Grigoriev I.V."/>
            <person name="Spatafora J.W."/>
            <person name="Nagy L.G."/>
            <person name="Kovacs G.M."/>
        </authorList>
    </citation>
    <scope>NUCLEOTIDE SEQUENCE [LARGE SCALE GENOMIC DNA]</scope>
    <source>
        <strain evidence="3 4">DSE2036</strain>
    </source>
</reference>
<dbReference type="AlphaFoldDB" id="A0A2V1E3V0"/>
<name>A0A2V1E3V0_9PLEO</name>
<organism evidence="3 4">
    <name type="scientific">Periconia macrospinosa</name>
    <dbReference type="NCBI Taxonomy" id="97972"/>
    <lineage>
        <taxon>Eukaryota</taxon>
        <taxon>Fungi</taxon>
        <taxon>Dikarya</taxon>
        <taxon>Ascomycota</taxon>
        <taxon>Pezizomycotina</taxon>
        <taxon>Dothideomycetes</taxon>
        <taxon>Pleosporomycetidae</taxon>
        <taxon>Pleosporales</taxon>
        <taxon>Massarineae</taxon>
        <taxon>Periconiaceae</taxon>
        <taxon>Periconia</taxon>
    </lineage>
</organism>
<gene>
    <name evidence="3" type="ORF">DM02DRAFT_110268</name>
</gene>
<proteinExistence type="predicted"/>